<keyword evidence="4" id="KW-1185">Reference proteome</keyword>
<organism evidence="3 4">
    <name type="scientific">Chlamydomonas eustigma</name>
    <dbReference type="NCBI Taxonomy" id="1157962"/>
    <lineage>
        <taxon>Eukaryota</taxon>
        <taxon>Viridiplantae</taxon>
        <taxon>Chlorophyta</taxon>
        <taxon>core chlorophytes</taxon>
        <taxon>Chlorophyceae</taxon>
        <taxon>CS clade</taxon>
        <taxon>Chlamydomonadales</taxon>
        <taxon>Chlamydomonadaceae</taxon>
        <taxon>Chlamydomonas</taxon>
    </lineage>
</organism>
<evidence type="ECO:0000259" key="2">
    <source>
        <dbReference type="PROSITE" id="PS50013"/>
    </source>
</evidence>
<dbReference type="CDD" id="cd00024">
    <property type="entry name" value="CD_CSD"/>
    <property type="match status" value="1"/>
</dbReference>
<feature type="region of interest" description="Disordered" evidence="1">
    <location>
        <begin position="164"/>
        <end position="224"/>
    </location>
</feature>
<feature type="compositionally biased region" description="Basic and acidic residues" evidence="1">
    <location>
        <begin position="115"/>
        <end position="126"/>
    </location>
</feature>
<dbReference type="Proteomes" id="UP000232323">
    <property type="component" value="Unassembled WGS sequence"/>
</dbReference>
<dbReference type="SUPFAM" id="SSF54160">
    <property type="entry name" value="Chromo domain-like"/>
    <property type="match status" value="1"/>
</dbReference>
<feature type="compositionally biased region" description="Polar residues" evidence="1">
    <location>
        <begin position="186"/>
        <end position="202"/>
    </location>
</feature>
<feature type="compositionally biased region" description="Basic and acidic residues" evidence="1">
    <location>
        <begin position="164"/>
        <end position="179"/>
    </location>
</feature>
<dbReference type="InterPro" id="IPR000953">
    <property type="entry name" value="Chromo/chromo_shadow_dom"/>
</dbReference>
<dbReference type="OrthoDB" id="553125at2759"/>
<dbReference type="AlphaFoldDB" id="A0A250XR28"/>
<reference evidence="3 4" key="1">
    <citation type="submission" date="2017-08" db="EMBL/GenBank/DDBJ databases">
        <title>Acidophilic green algal genome provides insights into adaptation to an acidic environment.</title>
        <authorList>
            <person name="Hirooka S."/>
            <person name="Hirose Y."/>
            <person name="Kanesaki Y."/>
            <person name="Higuchi S."/>
            <person name="Fujiwara T."/>
            <person name="Onuma R."/>
            <person name="Era A."/>
            <person name="Ohbayashi R."/>
            <person name="Uzuka A."/>
            <person name="Nozaki H."/>
            <person name="Yoshikawa H."/>
            <person name="Miyagishima S.Y."/>
        </authorList>
    </citation>
    <scope>NUCLEOTIDE SEQUENCE [LARGE SCALE GENOMIC DNA]</scope>
    <source>
        <strain evidence="3 4">NIES-2499</strain>
    </source>
</reference>
<proteinExistence type="predicted"/>
<dbReference type="Gene3D" id="2.40.50.40">
    <property type="match status" value="1"/>
</dbReference>
<evidence type="ECO:0000256" key="1">
    <source>
        <dbReference type="SAM" id="MobiDB-lite"/>
    </source>
</evidence>
<comment type="caution">
    <text evidence="3">The sequence shown here is derived from an EMBL/GenBank/DDBJ whole genome shotgun (WGS) entry which is preliminary data.</text>
</comment>
<feature type="domain" description="Chromo" evidence="2">
    <location>
        <begin position="314"/>
        <end position="370"/>
    </location>
</feature>
<protein>
    <recommendedName>
        <fullName evidence="2">Chromo domain-containing protein</fullName>
    </recommendedName>
</protein>
<dbReference type="InterPro" id="IPR016197">
    <property type="entry name" value="Chromo-like_dom_sf"/>
</dbReference>
<sequence>MIRAGSLWDVFKGFHSGREIQDDHGRKGYIVAARSQELDSLQAPTYLVKWEGDLLASQLDSEKAKSYMMDRFVVKSWIAPIILAAQKASWRCPDEKHFLWAEGINVSNSNIESHARVKESNKRKAELASGNLNRHVASRPTSVVPPKIEIAKVQLNAVSSVAEISDRSTVKNKKSKSDGGSRGQKPGTSENVMAQQQGQSVSAKALDTKKKGKAPNNDGQPLSWCFPTVRPGSGALEVHRTSRHPDAVPDVDKGIHLPAGCLPTAVDGDAIEKDEEDAAWVTSWTGRRYLKSMCCKEGDIRVKDIKTEDQSGDFEVDYILDEFASGPRDLHFLVKWKGYEVNIGNGKDVKGDWEPAKNVARTAALREWKKIKKEILG</sequence>
<dbReference type="PROSITE" id="PS50013">
    <property type="entry name" value="CHROMO_2"/>
    <property type="match status" value="1"/>
</dbReference>
<name>A0A250XR28_9CHLO</name>
<evidence type="ECO:0000313" key="4">
    <source>
        <dbReference type="Proteomes" id="UP000232323"/>
    </source>
</evidence>
<dbReference type="EMBL" id="BEGY01000158">
    <property type="protein sequence ID" value="GAX85260.1"/>
    <property type="molecule type" value="Genomic_DNA"/>
</dbReference>
<feature type="region of interest" description="Disordered" evidence="1">
    <location>
        <begin position="115"/>
        <end position="140"/>
    </location>
</feature>
<evidence type="ECO:0000313" key="3">
    <source>
        <dbReference type="EMBL" id="GAX85260.1"/>
    </source>
</evidence>
<gene>
    <name evidence="3" type="ORF">CEUSTIGMA_g12679.t1</name>
</gene>
<accession>A0A250XR28</accession>